<reference evidence="9 10" key="1">
    <citation type="journal article" date="2010" name="Appl. Environ. Microbiol.">
        <title>Targeted chromosomal knockouts in Mycoplasma pneumoniae.</title>
        <authorList>
            <person name="Krishnakumar R."/>
            <person name="Assad-Garcia N."/>
            <person name="Benders G.A."/>
            <person name="Phan Q."/>
            <person name="Montague M.G."/>
            <person name="Glass J.I."/>
        </authorList>
    </citation>
    <scope>NUCLEOTIDE SEQUENCE [LARGE SCALE GENOMIC DNA]</scope>
    <source>
        <strain evidence="10">ATCC 15531 / DSM 22911 / NBRC 14401 / NCTC 10119 / FH</strain>
    </source>
</reference>
<keyword evidence="2 6" id="KW-0479">Metal-binding</keyword>
<dbReference type="GO" id="GO:0006508">
    <property type="term" value="P:proteolysis"/>
    <property type="evidence" value="ECO:0007669"/>
    <property type="project" value="UniProtKB-KW"/>
</dbReference>
<dbReference type="InterPro" id="IPR042088">
    <property type="entry name" value="OligoPept_F_C"/>
</dbReference>
<dbReference type="HOGENOM" id="CLU_021290_2_0_14"/>
<dbReference type="Pfam" id="PF01432">
    <property type="entry name" value="Peptidase_M3"/>
    <property type="match status" value="1"/>
</dbReference>
<proteinExistence type="inferred from homology"/>
<dbReference type="AlphaFoldDB" id="A0A0H3DKM4"/>
<dbReference type="PATRIC" id="fig|722438.3.peg.220"/>
<accession>A0A0H3DKM4</accession>
<feature type="domain" description="Peptidase M3A/M3B catalytic" evidence="7">
    <location>
        <begin position="194"/>
        <end position="590"/>
    </location>
</feature>
<evidence type="ECO:0000256" key="2">
    <source>
        <dbReference type="ARBA" id="ARBA00022723"/>
    </source>
</evidence>
<dbReference type="RefSeq" id="WP_014325394.1">
    <property type="nucleotide sequence ID" value="NZ_CP010546.1"/>
</dbReference>
<dbReference type="eggNOG" id="COG1164">
    <property type="taxonomic scope" value="Bacteria"/>
</dbReference>
<evidence type="ECO:0000256" key="4">
    <source>
        <dbReference type="ARBA" id="ARBA00022833"/>
    </source>
</evidence>
<dbReference type="EMBL" id="CP002077">
    <property type="protein sequence ID" value="ADK86958.1"/>
    <property type="molecule type" value="Genomic_DNA"/>
</dbReference>
<evidence type="ECO:0000259" key="7">
    <source>
        <dbReference type="Pfam" id="PF01432"/>
    </source>
</evidence>
<dbReference type="InterPro" id="IPR001567">
    <property type="entry name" value="Pept_M3A_M3B_dom"/>
</dbReference>
<evidence type="ECO:0000256" key="1">
    <source>
        <dbReference type="ARBA" id="ARBA00022670"/>
    </source>
</evidence>
<evidence type="ECO:0000259" key="8">
    <source>
        <dbReference type="Pfam" id="PF08439"/>
    </source>
</evidence>
<dbReference type="GO" id="GO:0046872">
    <property type="term" value="F:metal ion binding"/>
    <property type="evidence" value="ECO:0007669"/>
    <property type="project" value="UniProtKB-UniRule"/>
</dbReference>
<dbReference type="KEGG" id="mpj:MPNE_0226"/>
<comment type="cofactor">
    <cofactor evidence="6">
        <name>Zn(2+)</name>
        <dbReference type="ChEBI" id="CHEBI:29105"/>
    </cofactor>
    <text evidence="6">Binds 1 zinc ion.</text>
</comment>
<dbReference type="STRING" id="722438.F539_01105"/>
<keyword evidence="1 6" id="KW-0645">Protease</keyword>
<comment type="similarity">
    <text evidence="6">Belongs to the peptidase M3B family.</text>
</comment>
<dbReference type="NCBIfam" id="TIGR00181">
    <property type="entry name" value="pepF"/>
    <property type="match status" value="1"/>
</dbReference>
<name>A0A0H3DKM4_MYCPB</name>
<comment type="function">
    <text evidence="6">Has oligopeptidase activity and degrades a variety of small bioactive peptides.</text>
</comment>
<dbReference type="EC" id="3.4.24.-" evidence="6"/>
<evidence type="ECO:0000256" key="3">
    <source>
        <dbReference type="ARBA" id="ARBA00022801"/>
    </source>
</evidence>
<dbReference type="Pfam" id="PF08439">
    <property type="entry name" value="Peptidase_M3_N"/>
    <property type="match status" value="1"/>
</dbReference>
<evidence type="ECO:0000313" key="9">
    <source>
        <dbReference type="EMBL" id="ADK86958.1"/>
    </source>
</evidence>
<dbReference type="Gene3D" id="1.10.1370.20">
    <property type="entry name" value="Oligoendopeptidase f, C-terminal domain"/>
    <property type="match status" value="1"/>
</dbReference>
<feature type="domain" description="Oligopeptidase F N-terminal" evidence="8">
    <location>
        <begin position="111"/>
        <end position="171"/>
    </location>
</feature>
<dbReference type="SUPFAM" id="SSF55486">
    <property type="entry name" value="Metalloproteases ('zincins'), catalytic domain"/>
    <property type="match status" value="1"/>
</dbReference>
<sequence length="611" mass="70886">MNNQYNWNLEVLLNGKSLADNFTELKQLSEQEKALYDGGACFQTKAKFTEFLQLQEKIEVLENRYSNFLSNKHAENSLDKTINDALFQYEMFKSEHALVFVDFEKNLFKHEKVIRAYLQDPALKQYQRDFELVWRNKKHQIDPASQKLLAQISPALNQADKIFNVLSTADLNLQPVVYKGKTYVINAVSDYQSLLENKDRGLREAAYKVWLEIYWPTRNTLSVSLVENYIQLETFAKLKKHPNYIAKTAFDDEIDVAFIDFVYEQVASFAPTFKAFQSLRKQIYKHVLKLDKAQPWDLSVPLFKASGDYTIEQAQTDALKILAPMGSEYLEVVKEAFRERWISWLPDKNKYTGAYSISNVKGLDHYFILMNFDKTRASLNTLVHELGHSVHSWYASKYQTQNLDPTIFYAEIASICNELLLCYHDIINYENRNPQQLIRSLMEQISHFFGATTRQLMFSQFEQDTLKLIQQNQKPDFKTLVEIYGKTAIKYQAANADAITKKLKQTKYQKSLAYITSIPHFYAGNFYVYKYAIGQVVGTLVGKKLSAGDSNMLAAYKRFLSSGSTLPPLETIKLLGIDLTQPEPWQEAHAELKRWIKLVQTAFKQLQHKKR</sequence>
<evidence type="ECO:0000256" key="6">
    <source>
        <dbReference type="RuleBase" id="RU368091"/>
    </source>
</evidence>
<dbReference type="Gene3D" id="1.20.140.70">
    <property type="entry name" value="Oligopeptidase f, N-terminal domain"/>
    <property type="match status" value="1"/>
</dbReference>
<dbReference type="InterPro" id="IPR004438">
    <property type="entry name" value="Peptidase_M3B"/>
</dbReference>
<keyword evidence="5 6" id="KW-0482">Metalloprotease</keyword>
<dbReference type="Proteomes" id="UP000007756">
    <property type="component" value="Chromosome"/>
</dbReference>
<protein>
    <recommendedName>
        <fullName evidence="6">Oligopeptidase F</fullName>
        <ecNumber evidence="6">3.4.24.-</ecNumber>
    </recommendedName>
</protein>
<dbReference type="GeneID" id="66609155"/>
<evidence type="ECO:0000256" key="5">
    <source>
        <dbReference type="ARBA" id="ARBA00023049"/>
    </source>
</evidence>
<gene>
    <name evidence="9" type="primary">pepF</name>
    <name evidence="9" type="ordered locus">MPNE_0226</name>
</gene>
<dbReference type="CDD" id="cd09608">
    <property type="entry name" value="M3B_PepF"/>
    <property type="match status" value="1"/>
</dbReference>
<organism evidence="9 10">
    <name type="scientific">Mycoplasmoides pneumoniae (strain ATCC 15531 / DSM 23978 / CIP 103766 / NBRC 14401 / NCTC 10119 / FH)</name>
    <name type="common">Mycoplasma pneumoniae</name>
    <dbReference type="NCBI Taxonomy" id="722438"/>
    <lineage>
        <taxon>Bacteria</taxon>
        <taxon>Bacillati</taxon>
        <taxon>Mycoplasmatota</taxon>
        <taxon>Mycoplasmoidales</taxon>
        <taxon>Mycoplasmoidaceae</taxon>
        <taxon>Mycoplasmoides</taxon>
    </lineage>
</organism>
<dbReference type="GO" id="GO:0004222">
    <property type="term" value="F:metalloendopeptidase activity"/>
    <property type="evidence" value="ECO:0007669"/>
    <property type="project" value="UniProtKB-UniRule"/>
</dbReference>
<keyword evidence="3 6" id="KW-0378">Hydrolase</keyword>
<keyword evidence="4 6" id="KW-0862">Zinc</keyword>
<dbReference type="InterPro" id="IPR013647">
    <property type="entry name" value="OligopepF_N_dom"/>
</dbReference>
<dbReference type="PaxDb" id="722438-MPNE_0226"/>
<evidence type="ECO:0000313" key="10">
    <source>
        <dbReference type="Proteomes" id="UP000007756"/>
    </source>
</evidence>